<organism evidence="7 8">
    <name type="scientific">Datura stramonium</name>
    <name type="common">Jimsonweed</name>
    <name type="synonym">Common thornapple</name>
    <dbReference type="NCBI Taxonomy" id="4076"/>
    <lineage>
        <taxon>Eukaryota</taxon>
        <taxon>Viridiplantae</taxon>
        <taxon>Streptophyta</taxon>
        <taxon>Embryophyta</taxon>
        <taxon>Tracheophyta</taxon>
        <taxon>Spermatophyta</taxon>
        <taxon>Magnoliopsida</taxon>
        <taxon>eudicotyledons</taxon>
        <taxon>Gunneridae</taxon>
        <taxon>Pentapetalae</taxon>
        <taxon>asterids</taxon>
        <taxon>lamiids</taxon>
        <taxon>Solanales</taxon>
        <taxon>Solanaceae</taxon>
        <taxon>Solanoideae</taxon>
        <taxon>Datureae</taxon>
        <taxon>Datura</taxon>
    </lineage>
</organism>
<dbReference type="EMBL" id="JACEIK010000463">
    <property type="protein sequence ID" value="MCD7457596.1"/>
    <property type="molecule type" value="Genomic_DNA"/>
</dbReference>
<feature type="chain" id="PRO_5045009707" description="S-protein homolog" evidence="6">
    <location>
        <begin position="22"/>
        <end position="117"/>
    </location>
</feature>
<evidence type="ECO:0000256" key="2">
    <source>
        <dbReference type="ARBA" id="ARBA00005581"/>
    </source>
</evidence>
<comment type="similarity">
    <text evidence="2 6">Belongs to the plant self-incompatibility (S1) protein family.</text>
</comment>
<proteinExistence type="inferred from homology"/>
<reference evidence="7 8" key="1">
    <citation type="journal article" date="2021" name="BMC Genomics">
        <title>Datura genome reveals duplications of psychoactive alkaloid biosynthetic genes and high mutation rate following tissue culture.</title>
        <authorList>
            <person name="Rajewski A."/>
            <person name="Carter-House D."/>
            <person name="Stajich J."/>
            <person name="Litt A."/>
        </authorList>
    </citation>
    <scope>NUCLEOTIDE SEQUENCE [LARGE SCALE GENOMIC DNA]</scope>
    <source>
        <strain evidence="7">AR-01</strain>
    </source>
</reference>
<dbReference type="InterPro" id="IPR010264">
    <property type="entry name" value="Self-incomp_S1"/>
</dbReference>
<keyword evidence="4 6" id="KW-0964">Secreted</keyword>
<dbReference type="PANTHER" id="PTHR31232">
    <property type="match status" value="1"/>
</dbReference>
<feature type="signal peptide" evidence="6">
    <location>
        <begin position="1"/>
        <end position="21"/>
    </location>
</feature>
<dbReference type="Pfam" id="PF05938">
    <property type="entry name" value="Self-incomp_S1"/>
    <property type="match status" value="1"/>
</dbReference>
<sequence>MKTSLLVLLIIININILQVRSNKVRDLFSARRYHVIIENYISPSNISNVLKVHCASKDDDIGTHELAYNAHIEWSFQEKFLDLPPTTEICKWTVTDGGFYIEGESKDKFFLYRWDKK</sequence>
<keyword evidence="5 6" id="KW-0732">Signal</keyword>
<keyword evidence="8" id="KW-1185">Reference proteome</keyword>
<evidence type="ECO:0000313" key="7">
    <source>
        <dbReference type="EMBL" id="MCD7457596.1"/>
    </source>
</evidence>
<keyword evidence="3 6" id="KW-0713">Self-incompatibility</keyword>
<comment type="caution">
    <text evidence="7">The sequence shown here is derived from an EMBL/GenBank/DDBJ whole genome shotgun (WGS) entry which is preliminary data.</text>
</comment>
<evidence type="ECO:0000256" key="1">
    <source>
        <dbReference type="ARBA" id="ARBA00004613"/>
    </source>
</evidence>
<protein>
    <recommendedName>
        <fullName evidence="6">S-protein homolog</fullName>
    </recommendedName>
</protein>
<name>A0ABS8SFD9_DATST</name>
<dbReference type="Proteomes" id="UP000823775">
    <property type="component" value="Unassembled WGS sequence"/>
</dbReference>
<dbReference type="PANTHER" id="PTHR31232:SF155">
    <property type="entry name" value="PLANT SELF-INCOMPATIBILITY PROTEIN S1 FAMILY"/>
    <property type="match status" value="1"/>
</dbReference>
<accession>A0ABS8SFD9</accession>
<comment type="subcellular location">
    <subcellularLocation>
        <location evidence="1 6">Secreted</location>
    </subcellularLocation>
</comment>
<evidence type="ECO:0000256" key="3">
    <source>
        <dbReference type="ARBA" id="ARBA00022471"/>
    </source>
</evidence>
<gene>
    <name evidence="7" type="ORF">HAX54_035454</name>
</gene>
<evidence type="ECO:0000256" key="5">
    <source>
        <dbReference type="ARBA" id="ARBA00022729"/>
    </source>
</evidence>
<evidence type="ECO:0000256" key="4">
    <source>
        <dbReference type="ARBA" id="ARBA00022525"/>
    </source>
</evidence>
<evidence type="ECO:0000313" key="8">
    <source>
        <dbReference type="Proteomes" id="UP000823775"/>
    </source>
</evidence>
<evidence type="ECO:0000256" key="6">
    <source>
        <dbReference type="RuleBase" id="RU367044"/>
    </source>
</evidence>